<gene>
    <name evidence="1" type="ORF">F2Q69_00042363</name>
</gene>
<protein>
    <submittedName>
        <fullName evidence="1">Uncharacterized protein</fullName>
    </submittedName>
</protein>
<reference evidence="1" key="1">
    <citation type="submission" date="2019-12" db="EMBL/GenBank/DDBJ databases">
        <title>Genome sequencing and annotation of Brassica cretica.</title>
        <authorList>
            <person name="Studholme D.J."/>
            <person name="Sarris P."/>
        </authorList>
    </citation>
    <scope>NUCLEOTIDE SEQUENCE</scope>
    <source>
        <strain evidence="1">PFS-109/04</strain>
        <tissue evidence="1">Leaf</tissue>
    </source>
</reference>
<accession>A0A8S9NJD5</accession>
<sequence length="145" mass="16004">MIKHHYRVIPNSHETAFPRTSPLKAILAIGSGIRPSLFFSDYLRVFSGPGGCLGSKPWRVCKGTDLPAFYRRRSGYILTIASLRYQTSWNCQTTPGHVQNKPTRIAHALGSIPRAHRPIAIIDQPTGPVIARTDPMVRASNTPSS</sequence>
<dbReference type="EMBL" id="QGKX02001621">
    <property type="protein sequence ID" value="KAF3501937.1"/>
    <property type="molecule type" value="Genomic_DNA"/>
</dbReference>
<evidence type="ECO:0000313" key="1">
    <source>
        <dbReference type="EMBL" id="KAF3501937.1"/>
    </source>
</evidence>
<comment type="caution">
    <text evidence="1">The sequence shown here is derived from an EMBL/GenBank/DDBJ whole genome shotgun (WGS) entry which is preliminary data.</text>
</comment>
<dbReference type="Proteomes" id="UP000712600">
    <property type="component" value="Unassembled WGS sequence"/>
</dbReference>
<name>A0A8S9NJD5_BRACR</name>
<evidence type="ECO:0000313" key="2">
    <source>
        <dbReference type="Proteomes" id="UP000712600"/>
    </source>
</evidence>
<organism evidence="1 2">
    <name type="scientific">Brassica cretica</name>
    <name type="common">Mustard</name>
    <dbReference type="NCBI Taxonomy" id="69181"/>
    <lineage>
        <taxon>Eukaryota</taxon>
        <taxon>Viridiplantae</taxon>
        <taxon>Streptophyta</taxon>
        <taxon>Embryophyta</taxon>
        <taxon>Tracheophyta</taxon>
        <taxon>Spermatophyta</taxon>
        <taxon>Magnoliopsida</taxon>
        <taxon>eudicotyledons</taxon>
        <taxon>Gunneridae</taxon>
        <taxon>Pentapetalae</taxon>
        <taxon>rosids</taxon>
        <taxon>malvids</taxon>
        <taxon>Brassicales</taxon>
        <taxon>Brassicaceae</taxon>
        <taxon>Brassiceae</taxon>
        <taxon>Brassica</taxon>
    </lineage>
</organism>
<proteinExistence type="predicted"/>
<dbReference type="AlphaFoldDB" id="A0A8S9NJD5"/>